<evidence type="ECO:0000259" key="2">
    <source>
        <dbReference type="Pfam" id="PF07589"/>
    </source>
</evidence>
<comment type="caution">
    <text evidence="3">The sequence shown here is derived from an EMBL/GenBank/DDBJ whole genome shotgun (WGS) entry which is preliminary data.</text>
</comment>
<dbReference type="AlphaFoldDB" id="A0A844CYR0"/>
<sequence>MQLNHVFLKPILILRSTQMKLKLIAATALLASSFAASAATYDLGTLSPAGFDSWGESSARIGTGVTIDDTWTFTLLADSTASFLASQTFLVTGGAISNFSAVLLGNSFAPGSSTTTSQTLSWGGVLSAGTYSVHVTGLTTADRTTYQGAVSALPVPEPETYAMLLGGLGLVGAIARRRQKKA</sequence>
<evidence type="ECO:0000313" key="3">
    <source>
        <dbReference type="EMBL" id="MRW82615.1"/>
    </source>
</evidence>
<dbReference type="Pfam" id="PF07589">
    <property type="entry name" value="PEP-CTERM"/>
    <property type="match status" value="1"/>
</dbReference>
<accession>A0A844CYR0</accession>
<dbReference type="InterPro" id="IPR013424">
    <property type="entry name" value="Ice-binding_C"/>
</dbReference>
<dbReference type="NCBIfam" id="TIGR02595">
    <property type="entry name" value="PEP_CTERM"/>
    <property type="match status" value="1"/>
</dbReference>
<evidence type="ECO:0000313" key="4">
    <source>
        <dbReference type="Proteomes" id="UP000439986"/>
    </source>
</evidence>
<evidence type="ECO:0000256" key="1">
    <source>
        <dbReference type="SAM" id="SignalP"/>
    </source>
</evidence>
<feature type="domain" description="Ice-binding protein C-terminal" evidence="2">
    <location>
        <begin position="154"/>
        <end position="178"/>
    </location>
</feature>
<proteinExistence type="predicted"/>
<dbReference type="Proteomes" id="UP000439986">
    <property type="component" value="Unassembled WGS sequence"/>
</dbReference>
<keyword evidence="1" id="KW-0732">Signal</keyword>
<dbReference type="EMBL" id="WKJL01000001">
    <property type="protein sequence ID" value="MRW82615.1"/>
    <property type="molecule type" value="Genomic_DNA"/>
</dbReference>
<feature type="chain" id="PRO_5032991822" evidence="1">
    <location>
        <begin position="39"/>
        <end position="182"/>
    </location>
</feature>
<protein>
    <submittedName>
        <fullName evidence="3">PEPxxWA-CTERM sorting domain-containing protein</fullName>
    </submittedName>
</protein>
<name>A0A844CYR0_9BURK</name>
<keyword evidence="4" id="KW-1185">Reference proteome</keyword>
<gene>
    <name evidence="3" type="ORF">GJ698_00730</name>
</gene>
<dbReference type="NCBIfam" id="NF035944">
    <property type="entry name" value="PEPxxWA-CTERM"/>
    <property type="match status" value="1"/>
</dbReference>
<organism evidence="3 4">
    <name type="scientific">Duganella aquatilis</name>
    <dbReference type="NCBI Taxonomy" id="2666082"/>
    <lineage>
        <taxon>Bacteria</taxon>
        <taxon>Pseudomonadati</taxon>
        <taxon>Pseudomonadota</taxon>
        <taxon>Betaproteobacteria</taxon>
        <taxon>Burkholderiales</taxon>
        <taxon>Oxalobacteraceae</taxon>
        <taxon>Telluria group</taxon>
        <taxon>Duganella</taxon>
    </lineage>
</organism>
<reference evidence="3 4" key="1">
    <citation type="submission" date="2019-11" db="EMBL/GenBank/DDBJ databases">
        <title>Novel species isolated from a subtropical stream in China.</title>
        <authorList>
            <person name="Lu H."/>
        </authorList>
    </citation>
    <scope>NUCLEOTIDE SEQUENCE [LARGE SCALE GENOMIC DNA]</scope>
    <source>
        <strain evidence="3 4">FT26W</strain>
    </source>
</reference>
<feature type="signal peptide" evidence="1">
    <location>
        <begin position="1"/>
        <end position="38"/>
    </location>
</feature>
<dbReference type="NCBIfam" id="NF038126">
    <property type="entry name" value="PEP_CTERM_FxDxF"/>
    <property type="match status" value="1"/>
</dbReference>